<gene>
    <name evidence="4" type="ORF">PoB_001936400</name>
</gene>
<dbReference type="PANTHER" id="PTHR12984:SF15">
    <property type="entry name" value="PROTEIN-ASSOCIATING WITH THE CARBOXYL-TERMINAL DOMAIN OF EZRIN"/>
    <property type="match status" value="1"/>
</dbReference>
<sequence>VLRGIRHPNIIRYIDGGEARGDVWLATECVKPLITSKADLTPDEICAGLHDLLQAIDFLHSMLGMCHNNLCISSLFLGHDGTWKLGELQHACKFSDATQTFLDQCRAFRKEDCLAPEEKAGTVKLSPGTGHARDMFAFGVIVDSLLEDIKGKDDRLKELERQASGCLSPDPTIRPTAASLLKLPFLRSDLSEIINFLTNVTMKSEAEKKDFFRNVVSKLRKLPEMVLARRLVIPLLARFVLLNKWADSEVIPHLLVPKTGTNPHGLLCEALFQEFVIPQLCNIFHVHDSHIRLILLEYFSHYVHLFSRQQLDDDIFLQILLGVRDSDDRIVAASFRALADLVPIMGGDVVVGGARKPFFFHGLPKQVMPEEMTRLSTPQNVTTLLASHKPLLKDLAAGSASALIKKEKSVEEKDRKAKEREQRREEAKLKREERRKRMKEKQMDKETEVIKKEFEFQQSTLIIEEVAKLKAKDSGQVLDNDALEDDLKADLNSVNHKPEQMDKNNCNDKDGVEKDRPNWSDLEDADQRIEEEIEEELRQMSDESVSDEVKIQTSPSPYRRQSPPASPHRSLANWDYDIPEAERDLGKLDLVPSATEKDTAIVNSIRSLDNTQALASSKTSKSLKLTKPVSSSSAAATKTEIPTEKSSANRKANSKGRPISSQPAKNDDLGAGLDIKTVEIKVKTEPELDFFADMTPSIQLGSVQSQAGKQEETKAVSGAEPVINTKLFAVNTPQEEGGHDTPGWGDDDWETEEF</sequence>
<evidence type="ECO:0000313" key="4">
    <source>
        <dbReference type="EMBL" id="GFN92858.1"/>
    </source>
</evidence>
<dbReference type="Gene3D" id="1.10.510.10">
    <property type="entry name" value="Transferase(Phosphotransferase) domain 1"/>
    <property type="match status" value="1"/>
</dbReference>
<dbReference type="GO" id="GO:0005524">
    <property type="term" value="F:ATP binding"/>
    <property type="evidence" value="ECO:0007669"/>
    <property type="project" value="InterPro"/>
</dbReference>
<proteinExistence type="inferred from homology"/>
<dbReference type="SUPFAM" id="SSF48371">
    <property type="entry name" value="ARM repeat"/>
    <property type="match status" value="1"/>
</dbReference>
<feature type="compositionally biased region" description="Basic and acidic residues" evidence="2">
    <location>
        <begin position="496"/>
        <end position="518"/>
    </location>
</feature>
<evidence type="ECO:0000259" key="3">
    <source>
        <dbReference type="PROSITE" id="PS50011"/>
    </source>
</evidence>
<dbReference type="InterPro" id="IPR051177">
    <property type="entry name" value="CIK-Related_Protein"/>
</dbReference>
<comment type="similarity">
    <text evidence="1">Belongs to the protein kinase superfamily.</text>
</comment>
<feature type="region of interest" description="Disordered" evidence="2">
    <location>
        <begin position="730"/>
        <end position="754"/>
    </location>
</feature>
<evidence type="ECO:0000256" key="1">
    <source>
        <dbReference type="ARBA" id="ARBA00038349"/>
    </source>
</evidence>
<dbReference type="AlphaFoldDB" id="A0AAV3ZG40"/>
<dbReference type="SMART" id="SM00220">
    <property type="entry name" value="S_TKc"/>
    <property type="match status" value="1"/>
</dbReference>
<evidence type="ECO:0000313" key="5">
    <source>
        <dbReference type="Proteomes" id="UP000735302"/>
    </source>
</evidence>
<feature type="non-terminal residue" evidence="4">
    <location>
        <position position="1"/>
    </location>
</feature>
<dbReference type="InterPro" id="IPR000719">
    <property type="entry name" value="Prot_kinase_dom"/>
</dbReference>
<dbReference type="GO" id="GO:0004672">
    <property type="term" value="F:protein kinase activity"/>
    <property type="evidence" value="ECO:0007669"/>
    <property type="project" value="InterPro"/>
</dbReference>
<feature type="compositionally biased region" description="Basic and acidic residues" evidence="2">
    <location>
        <begin position="406"/>
        <end position="432"/>
    </location>
</feature>
<dbReference type="Proteomes" id="UP000735302">
    <property type="component" value="Unassembled WGS sequence"/>
</dbReference>
<feature type="compositionally biased region" description="Acidic residues" evidence="2">
    <location>
        <begin position="745"/>
        <end position="754"/>
    </location>
</feature>
<name>A0AAV3ZG40_9GAST</name>
<dbReference type="InterPro" id="IPR016024">
    <property type="entry name" value="ARM-type_fold"/>
</dbReference>
<feature type="region of interest" description="Disordered" evidence="2">
    <location>
        <begin position="406"/>
        <end position="445"/>
    </location>
</feature>
<dbReference type="SUPFAM" id="SSF56112">
    <property type="entry name" value="Protein kinase-like (PK-like)"/>
    <property type="match status" value="1"/>
</dbReference>
<feature type="compositionally biased region" description="Basic and acidic residues" evidence="2">
    <location>
        <begin position="525"/>
        <end position="541"/>
    </location>
</feature>
<feature type="compositionally biased region" description="Low complexity" evidence="2">
    <location>
        <begin position="616"/>
        <end position="633"/>
    </location>
</feature>
<dbReference type="Gene3D" id="1.25.10.10">
    <property type="entry name" value="Leucine-rich Repeat Variant"/>
    <property type="match status" value="1"/>
</dbReference>
<dbReference type="PROSITE" id="PS50011">
    <property type="entry name" value="PROTEIN_KINASE_DOM"/>
    <property type="match status" value="1"/>
</dbReference>
<feature type="region of interest" description="Disordered" evidence="2">
    <location>
        <begin position="489"/>
        <end position="575"/>
    </location>
</feature>
<accession>A0AAV3ZG40</accession>
<dbReference type="InterPro" id="IPR011009">
    <property type="entry name" value="Kinase-like_dom_sf"/>
</dbReference>
<dbReference type="InterPro" id="IPR011989">
    <property type="entry name" value="ARM-like"/>
</dbReference>
<dbReference type="EMBL" id="BLXT01002301">
    <property type="protein sequence ID" value="GFN92858.1"/>
    <property type="molecule type" value="Genomic_DNA"/>
</dbReference>
<comment type="caution">
    <text evidence="4">The sequence shown here is derived from an EMBL/GenBank/DDBJ whole genome shotgun (WGS) entry which is preliminary data.</text>
</comment>
<evidence type="ECO:0000256" key="2">
    <source>
        <dbReference type="SAM" id="MobiDB-lite"/>
    </source>
</evidence>
<protein>
    <submittedName>
        <fullName evidence="4">Protein-associating with the carboxyl-terminal domain of ezrin-like</fullName>
    </submittedName>
</protein>
<feature type="domain" description="Protein kinase" evidence="3">
    <location>
        <begin position="1"/>
        <end position="186"/>
    </location>
</feature>
<keyword evidence="5" id="KW-1185">Reference proteome</keyword>
<feature type="region of interest" description="Disordered" evidence="2">
    <location>
        <begin position="607"/>
        <end position="673"/>
    </location>
</feature>
<reference evidence="4 5" key="1">
    <citation type="journal article" date="2021" name="Elife">
        <title>Chloroplast acquisition without the gene transfer in kleptoplastic sea slugs, Plakobranchus ocellatus.</title>
        <authorList>
            <person name="Maeda T."/>
            <person name="Takahashi S."/>
            <person name="Yoshida T."/>
            <person name="Shimamura S."/>
            <person name="Takaki Y."/>
            <person name="Nagai Y."/>
            <person name="Toyoda A."/>
            <person name="Suzuki Y."/>
            <person name="Arimoto A."/>
            <person name="Ishii H."/>
            <person name="Satoh N."/>
            <person name="Nishiyama T."/>
            <person name="Hasebe M."/>
            <person name="Maruyama T."/>
            <person name="Minagawa J."/>
            <person name="Obokata J."/>
            <person name="Shigenobu S."/>
        </authorList>
    </citation>
    <scope>NUCLEOTIDE SEQUENCE [LARGE SCALE GENOMIC DNA]</scope>
</reference>
<dbReference type="PANTHER" id="PTHR12984">
    <property type="entry name" value="SCY1-RELATED S/T PROTEIN KINASE-LIKE"/>
    <property type="match status" value="1"/>
</dbReference>
<organism evidence="4 5">
    <name type="scientific">Plakobranchus ocellatus</name>
    <dbReference type="NCBI Taxonomy" id="259542"/>
    <lineage>
        <taxon>Eukaryota</taxon>
        <taxon>Metazoa</taxon>
        <taxon>Spiralia</taxon>
        <taxon>Lophotrochozoa</taxon>
        <taxon>Mollusca</taxon>
        <taxon>Gastropoda</taxon>
        <taxon>Heterobranchia</taxon>
        <taxon>Euthyneura</taxon>
        <taxon>Panpulmonata</taxon>
        <taxon>Sacoglossa</taxon>
        <taxon>Placobranchoidea</taxon>
        <taxon>Plakobranchidae</taxon>
        <taxon>Plakobranchus</taxon>
    </lineage>
</organism>